<evidence type="ECO:0000256" key="7">
    <source>
        <dbReference type="ARBA" id="ARBA00033417"/>
    </source>
</evidence>
<evidence type="ECO:0000256" key="8">
    <source>
        <dbReference type="RuleBase" id="RU004335"/>
    </source>
</evidence>
<feature type="signal peptide" evidence="10">
    <location>
        <begin position="1"/>
        <end position="32"/>
    </location>
</feature>
<proteinExistence type="inferred from homology"/>
<comment type="similarity">
    <text evidence="2 8">Belongs to the glycosyl hydrolase 17 family.</text>
</comment>
<evidence type="ECO:0000256" key="5">
    <source>
        <dbReference type="ARBA" id="ARBA00023295"/>
    </source>
</evidence>
<keyword evidence="5 9" id="KW-0326">Glycosidase</keyword>
<sequence>MSKSHSAGRRLPMVSTTLLFAMLMASLSTTGAELGVCYGMLGNNLPPPQEVVALYKQYNIPRMRIYYANHDVLQALRGSNIELLLGLPNDRLPYVAASQANANEWVQNNVKNYGNVRFKYIAAGNEVKDSDGNAQFVLPAMRNLRNAIDTAGLGNQIKISTAIAMDVLVKSYPPSHGAFKPEYLPFLNPIIHFLVNNRSPLLLNLYPYISYHDDHEHIHLDYALFTAPSAVVFDPPHSYQTLFNAMLDAVYSALEKVGGESLQIVVSETGWPSAGGIDATIENERTYITHLVEHVKRGTPKRPRGPIETYVFAMFNENTKPNPEYEKYWGLFLPINKEPKFQVKFN</sequence>
<dbReference type="GO" id="GO:0042973">
    <property type="term" value="F:glucan endo-1,3-beta-D-glucosidase activity"/>
    <property type="evidence" value="ECO:0007669"/>
    <property type="project" value="UniProtKB-EC"/>
</dbReference>
<dbReference type="PANTHER" id="PTHR32227">
    <property type="entry name" value="GLUCAN ENDO-1,3-BETA-GLUCOSIDASE BG1-RELATED-RELATED"/>
    <property type="match status" value="1"/>
</dbReference>
<keyword evidence="4 9" id="KW-0378">Hydrolase</keyword>
<organism evidence="11">
    <name type="scientific">Fagus sylvatica</name>
    <name type="common">Beechnut</name>
    <dbReference type="NCBI Taxonomy" id="28930"/>
    <lineage>
        <taxon>Eukaryota</taxon>
        <taxon>Viridiplantae</taxon>
        <taxon>Streptophyta</taxon>
        <taxon>Embryophyta</taxon>
        <taxon>Tracheophyta</taxon>
        <taxon>Spermatophyta</taxon>
        <taxon>Magnoliopsida</taxon>
        <taxon>eudicotyledons</taxon>
        <taxon>Gunneridae</taxon>
        <taxon>Pentapetalae</taxon>
        <taxon>rosids</taxon>
        <taxon>fabids</taxon>
        <taxon>Fagales</taxon>
        <taxon>Fagaceae</taxon>
        <taxon>Fagus</taxon>
    </lineage>
</organism>
<evidence type="ECO:0000256" key="3">
    <source>
        <dbReference type="ARBA" id="ARBA00012780"/>
    </source>
</evidence>
<dbReference type="SUPFAM" id="SSF51445">
    <property type="entry name" value="(Trans)glycosidases"/>
    <property type="match status" value="1"/>
</dbReference>
<evidence type="ECO:0000256" key="9">
    <source>
        <dbReference type="RuleBase" id="RU004336"/>
    </source>
</evidence>
<evidence type="ECO:0000256" key="4">
    <source>
        <dbReference type="ARBA" id="ARBA00022801"/>
    </source>
</evidence>
<evidence type="ECO:0000256" key="1">
    <source>
        <dbReference type="ARBA" id="ARBA00000382"/>
    </source>
</evidence>
<evidence type="ECO:0000313" key="11">
    <source>
        <dbReference type="EMBL" id="SPC95529.1"/>
    </source>
</evidence>
<dbReference type="InterPro" id="IPR044965">
    <property type="entry name" value="Glyco_hydro_17_plant"/>
</dbReference>
<dbReference type="InterPro" id="IPR000490">
    <property type="entry name" value="Glyco_hydro_17"/>
</dbReference>
<reference evidence="11" key="1">
    <citation type="submission" date="2018-02" db="EMBL/GenBank/DDBJ databases">
        <authorList>
            <person name="Cohen D.B."/>
            <person name="Kent A.D."/>
        </authorList>
    </citation>
    <scope>NUCLEOTIDE SEQUENCE</scope>
</reference>
<feature type="chain" id="PRO_5014970871" description="glucan endo-1,3-beta-D-glucosidase" evidence="10">
    <location>
        <begin position="33"/>
        <end position="346"/>
    </location>
</feature>
<dbReference type="GO" id="GO:0005975">
    <property type="term" value="P:carbohydrate metabolic process"/>
    <property type="evidence" value="ECO:0007669"/>
    <property type="project" value="InterPro"/>
</dbReference>
<evidence type="ECO:0000256" key="10">
    <source>
        <dbReference type="SAM" id="SignalP"/>
    </source>
</evidence>
<name>A0A2N9G871_FAGSY</name>
<accession>A0A2N9G871</accession>
<dbReference type="EMBL" id="OIVN01001577">
    <property type="protein sequence ID" value="SPC95529.1"/>
    <property type="molecule type" value="Genomic_DNA"/>
</dbReference>
<dbReference type="PROSITE" id="PS00587">
    <property type="entry name" value="GLYCOSYL_HYDROL_F17"/>
    <property type="match status" value="1"/>
</dbReference>
<dbReference type="FunFam" id="3.20.20.80:FF:000010">
    <property type="entry name" value="glucan endo-1,3-beta-glucosidase, basic"/>
    <property type="match status" value="1"/>
</dbReference>
<gene>
    <name evidence="11" type="ORF">FSB_LOCUS23411</name>
</gene>
<dbReference type="InterPro" id="IPR017853">
    <property type="entry name" value="GH"/>
</dbReference>
<dbReference type="Pfam" id="PF00332">
    <property type="entry name" value="Glyco_hydro_17"/>
    <property type="match status" value="1"/>
</dbReference>
<protein>
    <recommendedName>
        <fullName evidence="3">glucan endo-1,3-beta-D-glucosidase</fullName>
        <ecNumber evidence="3">3.2.1.39</ecNumber>
    </recommendedName>
    <alternativeName>
        <fullName evidence="6">(1-&gt;3)-beta-glucan endohydrolase</fullName>
    </alternativeName>
    <alternativeName>
        <fullName evidence="7">Beta-1,3-endoglucanase</fullName>
    </alternativeName>
</protein>
<dbReference type="EC" id="3.2.1.39" evidence="3"/>
<dbReference type="AlphaFoldDB" id="A0A2N9G871"/>
<dbReference type="Gene3D" id="3.20.20.80">
    <property type="entry name" value="Glycosidases"/>
    <property type="match status" value="1"/>
</dbReference>
<keyword evidence="10" id="KW-0732">Signal</keyword>
<comment type="catalytic activity">
    <reaction evidence="1">
        <text>Hydrolysis of (1-&gt;3)-beta-D-glucosidic linkages in (1-&gt;3)-beta-D-glucans.</text>
        <dbReference type="EC" id="3.2.1.39"/>
    </reaction>
</comment>
<evidence type="ECO:0000256" key="6">
    <source>
        <dbReference type="ARBA" id="ARBA00033335"/>
    </source>
</evidence>
<evidence type="ECO:0000256" key="2">
    <source>
        <dbReference type="ARBA" id="ARBA00008773"/>
    </source>
</evidence>